<dbReference type="AlphaFoldDB" id="A0A915IJI8"/>
<reference evidence="3" key="1">
    <citation type="submission" date="2022-11" db="UniProtKB">
        <authorList>
            <consortium name="WormBaseParasite"/>
        </authorList>
    </citation>
    <scope>IDENTIFICATION</scope>
</reference>
<proteinExistence type="predicted"/>
<feature type="compositionally biased region" description="Low complexity" evidence="1">
    <location>
        <begin position="41"/>
        <end position="75"/>
    </location>
</feature>
<feature type="compositionally biased region" description="Basic and acidic residues" evidence="1">
    <location>
        <begin position="19"/>
        <end position="28"/>
    </location>
</feature>
<feature type="region of interest" description="Disordered" evidence="1">
    <location>
        <begin position="18"/>
        <end position="75"/>
    </location>
</feature>
<keyword evidence="2" id="KW-1185">Reference proteome</keyword>
<evidence type="ECO:0000256" key="1">
    <source>
        <dbReference type="SAM" id="MobiDB-lite"/>
    </source>
</evidence>
<dbReference type="Proteomes" id="UP000887565">
    <property type="component" value="Unplaced"/>
</dbReference>
<name>A0A915IJI8_ROMCU</name>
<evidence type="ECO:0000313" key="2">
    <source>
        <dbReference type="Proteomes" id="UP000887565"/>
    </source>
</evidence>
<evidence type="ECO:0000313" key="3">
    <source>
        <dbReference type="WBParaSite" id="nRc.2.0.1.t14024-RA"/>
    </source>
</evidence>
<organism evidence="2 3">
    <name type="scientific">Romanomermis culicivorax</name>
    <name type="common">Nematode worm</name>
    <dbReference type="NCBI Taxonomy" id="13658"/>
    <lineage>
        <taxon>Eukaryota</taxon>
        <taxon>Metazoa</taxon>
        <taxon>Ecdysozoa</taxon>
        <taxon>Nematoda</taxon>
        <taxon>Enoplea</taxon>
        <taxon>Dorylaimia</taxon>
        <taxon>Mermithida</taxon>
        <taxon>Mermithoidea</taxon>
        <taxon>Mermithidae</taxon>
        <taxon>Romanomermis</taxon>
    </lineage>
</organism>
<protein>
    <submittedName>
        <fullName evidence="3">Uncharacterized protein</fullName>
    </submittedName>
</protein>
<sequence>MTATWYDVLRLKLHCSSRTRKEPAERRIQGSAPPPPMDVEPATSAATTIPPTVTSQPLTAPTPATTTTVTHTTSLPPTALTSVQCTAQAQPQLAIATRPVLRVPPPPSSAPTIEPRLPSKAMRLPNYTHF</sequence>
<accession>A0A915IJI8</accession>
<dbReference type="WBParaSite" id="nRc.2.0.1.t14024-RA">
    <property type="protein sequence ID" value="nRc.2.0.1.t14024-RA"/>
    <property type="gene ID" value="nRc.2.0.1.g14024"/>
</dbReference>